<dbReference type="PROSITE" id="PS51883">
    <property type="entry name" value="OBG"/>
    <property type="match status" value="1"/>
</dbReference>
<feature type="region of interest" description="Disordered" evidence="2">
    <location>
        <begin position="1211"/>
        <end position="1244"/>
    </location>
</feature>
<dbReference type="PROSITE" id="PS51881">
    <property type="entry name" value="OCT"/>
    <property type="match status" value="1"/>
</dbReference>
<feature type="compositionally biased region" description="Basic and acidic residues" evidence="2">
    <location>
        <begin position="1337"/>
        <end position="1356"/>
    </location>
</feature>
<feature type="region of interest" description="Disordered" evidence="2">
    <location>
        <begin position="732"/>
        <end position="937"/>
    </location>
</feature>
<dbReference type="SUPFAM" id="SSF102741">
    <property type="entry name" value="Obg GTP-binding protein C-terminal domain"/>
    <property type="match status" value="1"/>
</dbReference>
<evidence type="ECO:0000259" key="4">
    <source>
        <dbReference type="PROSITE" id="PS51883"/>
    </source>
</evidence>
<feature type="compositionally biased region" description="Acidic residues" evidence="2">
    <location>
        <begin position="909"/>
        <end position="930"/>
    </location>
</feature>
<feature type="compositionally biased region" description="Basic and acidic residues" evidence="2">
    <location>
        <begin position="636"/>
        <end position="645"/>
    </location>
</feature>
<feature type="compositionally biased region" description="Basic and acidic residues" evidence="2">
    <location>
        <begin position="809"/>
        <end position="833"/>
    </location>
</feature>
<feature type="compositionally biased region" description="Gly residues" evidence="2">
    <location>
        <begin position="464"/>
        <end position="474"/>
    </location>
</feature>
<evidence type="ECO:0008006" key="7">
    <source>
        <dbReference type="Google" id="ProtNLM"/>
    </source>
</evidence>
<feature type="compositionally biased region" description="Acidic residues" evidence="2">
    <location>
        <begin position="782"/>
        <end position="791"/>
    </location>
</feature>
<feature type="compositionally biased region" description="Basic and acidic residues" evidence="2">
    <location>
        <begin position="1434"/>
        <end position="1445"/>
    </location>
</feature>
<dbReference type="InterPro" id="IPR036726">
    <property type="entry name" value="GTP1_OBG_dom_sf"/>
</dbReference>
<feature type="region of interest" description="Disordered" evidence="2">
    <location>
        <begin position="157"/>
        <end position="193"/>
    </location>
</feature>
<proteinExistence type="predicted"/>
<dbReference type="Pfam" id="PF01018">
    <property type="entry name" value="GTP1_OBG"/>
    <property type="match status" value="2"/>
</dbReference>
<keyword evidence="1" id="KW-0342">GTP-binding</keyword>
<feature type="region of interest" description="Disordered" evidence="2">
    <location>
        <begin position="349"/>
        <end position="423"/>
    </location>
</feature>
<feature type="region of interest" description="Disordered" evidence="2">
    <location>
        <begin position="1282"/>
        <end position="1317"/>
    </location>
</feature>
<dbReference type="KEGG" id="bbes:BESB_082180"/>
<evidence type="ECO:0000256" key="1">
    <source>
        <dbReference type="ARBA" id="ARBA00023134"/>
    </source>
</evidence>
<feature type="compositionally biased region" description="Basic and acidic residues" evidence="2">
    <location>
        <begin position="1407"/>
        <end position="1416"/>
    </location>
</feature>
<dbReference type="InterPro" id="IPR015349">
    <property type="entry name" value="OCT_dom"/>
</dbReference>
<feature type="compositionally biased region" description="Basic and acidic residues" evidence="2">
    <location>
        <begin position="575"/>
        <end position="600"/>
    </location>
</feature>
<name>A0A2A9M4Z9_BESBE</name>
<reference evidence="5 6" key="1">
    <citation type="submission" date="2017-09" db="EMBL/GenBank/DDBJ databases">
        <title>Genome sequencing of Besnoitia besnoiti strain Bb-Ger1.</title>
        <authorList>
            <person name="Schares G."/>
            <person name="Venepally P."/>
            <person name="Lorenzi H.A."/>
        </authorList>
    </citation>
    <scope>NUCLEOTIDE SEQUENCE [LARGE SCALE GENOMIC DNA]</scope>
    <source>
        <strain evidence="5 6">Bb-Ger1</strain>
    </source>
</reference>
<comment type="caution">
    <text evidence="5">The sequence shown here is derived from an EMBL/GenBank/DDBJ whole genome shotgun (WGS) entry which is preliminary data.</text>
</comment>
<feature type="compositionally biased region" description="Basic and acidic residues" evidence="2">
    <location>
        <begin position="174"/>
        <end position="193"/>
    </location>
</feature>
<evidence type="ECO:0000256" key="2">
    <source>
        <dbReference type="SAM" id="MobiDB-lite"/>
    </source>
</evidence>
<feature type="compositionally biased region" description="Basic and acidic residues" evidence="2">
    <location>
        <begin position="692"/>
        <end position="710"/>
    </location>
</feature>
<feature type="region of interest" description="Disordered" evidence="2">
    <location>
        <begin position="635"/>
        <end position="717"/>
    </location>
</feature>
<dbReference type="Gene3D" id="3.30.300.350">
    <property type="entry name" value="GTP-binding protein OBG, C-terminal domain"/>
    <property type="match status" value="1"/>
</dbReference>
<protein>
    <recommendedName>
        <fullName evidence="7">GTP1/Obg protein</fullName>
    </recommendedName>
</protein>
<sequence>MNIFLVSRGGGVGGVRRDRARGEKNPRHARLRLRSSAAAAFAENWRPRLPPRLFSPPFLSVTLLLASLWSGIDASRALSSSQARGALASVPFAAPAAAQWRHPSLRPWCSRLRSGGVRPSKSRRATGAKEERRGAEKELFPLEWEIRCHVHEKEAEGPPGLVRRREAASSLRLTEAERDSPVRGGARREWSGEDGDVSHWKSAVFCEAFLPRGHRESDTQRRCAFSASSSRPGSELQELFQRKDALSGLLSSLPFSPRPAPSAFVASPSVPLSSFTASFFPFLSLSRLQPARRPPFRSLRPSAPPRCIRCEESGKSSALRSSPPSLPLSGLLPPPWMLVPPALAAYYERGGDSEAPGSSPAADEDAEDDEASYAAEGESAGDEGAGACEARAAGRRGVAAAKREPGPPSPHPRGVSRGLQNEMPALRPELSFLFFPPKVVSAQAGRGGEGCASFRREKCLPRGGPNGAPGGRGGDVLVLVREQTPVASNPPRIPRRREAAGDPQPRRGEERAGDFDESSEQEARAEDEGAEDDASGDQAPELDDTGRWGIGGHGEEPLASGSQRRKSGENRWLLRRAERREETEDLSRRQRGLWKAEDGGRGGGDMRQGSAGKPVRMSVPPNTLVLDVTEMEEELSALKERRNALEGDEGGDEEERVMKDELHKMLSDAEAAVGEDEKALPGRGESASGGVVEEKPEESGGERDCERGEEISEEEEFEAFAEMFGEFLLKEAKRESKQKQKPPLGSSRALLVNQATKDARPRQRKRRRDSLTLGQDEKDRDDGEDAEEEGAEAAALESFFCSLFGPPSRRADVAKRKKKQESFCEYGDREGDKRRHHGVRSPEESAASFEEREGEGERGRGDERNEEERGEREGRGAEKRGAEKRGAADSGGTRRGDRRMTRGGAGESNDADEEDEKEEQERDELGDENGQESPPAIHGVYLSRAGQQLLLARGGRGGRGNAAFLTNTNRYPTTVERGEEGERRRLLVLPNFADVLVVGFRGSGKTSLLQSAAQGVAQQDVPPASALPPSFLSPALPGSGATSLVCWPSVSAVASPPAGESQRKGERGDSLSPTASSDRDAAHAPPPPRLGLERANCVFLLDAPGLWDGEMARKMGEAAPAPLAPSAAAVLGGMAACRLTAMILDASNPADLVEQYKRLCRALHSGLPSALRVPRILVLSKTDRAPPETLREQAQALQAFTLNPKIFPVSGGSAQRPAEAGRREVSAARASPVGDCGGAETAETASSSSSLSFDRLLDVYRLVGTRPVSVHTWDALEAERQRRLRKRRVESQASGASSLPRERLRSEAASSARWSPTVYEKVSHGLKRLLASQSEIHMSRGEERGDADREVNRQDDATGAGGARQCGERKEDSAEPGEERMPASAWSVSPAGDPALRLLSAVARGTQNRDEGGEKRRPNKKKRMKTSTTGLISSKERSLEDREAGDAFPAMPRIHRPLEWTWEEEEATPKKSEKRKTYTFTSKNNLPLSSSLPQRAALVPVSSRACVGACDVSIVSFPEKHAGRVFRVSGSLIETLTGQVKDFDGQATMRLYRQLAARGVIEQLFLEAGAEEGDTLLAGDAQLKFLPSYSRRMESLKPLLETEGLQPLARELHDPKETSGEEEKLETWLNTEAEMPMSLYDREARRMWTRRRRSFFKHARSLSRQAGGEALARGTAAVPWKLYGATMGAAERERKK</sequence>
<dbReference type="InterPro" id="IPR006169">
    <property type="entry name" value="GTP1_OBG_dom"/>
</dbReference>
<dbReference type="STRING" id="94643.A0A2A9M4Z9"/>
<dbReference type="GO" id="GO:0003924">
    <property type="term" value="F:GTPase activity"/>
    <property type="evidence" value="ECO:0007669"/>
    <property type="project" value="InterPro"/>
</dbReference>
<feature type="domain" description="OCT" evidence="3">
    <location>
        <begin position="1509"/>
        <end position="1587"/>
    </location>
</feature>
<dbReference type="GeneID" id="40313144"/>
<dbReference type="Gene3D" id="3.40.50.300">
    <property type="entry name" value="P-loop containing nucleotide triphosphate hydrolases"/>
    <property type="match status" value="1"/>
</dbReference>
<dbReference type="SUPFAM" id="SSF52540">
    <property type="entry name" value="P-loop containing nucleoside triphosphate hydrolases"/>
    <property type="match status" value="1"/>
</dbReference>
<feature type="compositionally biased region" description="Basic and acidic residues" evidence="2">
    <location>
        <begin position="1366"/>
        <end position="1381"/>
    </location>
</feature>
<dbReference type="PANTHER" id="PTHR11702:SF31">
    <property type="entry name" value="MITOCHONDRIAL RIBOSOME-ASSOCIATED GTPASE 2"/>
    <property type="match status" value="1"/>
</dbReference>
<feature type="domain" description="Obg" evidence="4">
    <location>
        <begin position="432"/>
        <end position="993"/>
    </location>
</feature>
<feature type="compositionally biased region" description="Acidic residues" evidence="2">
    <location>
        <begin position="528"/>
        <end position="543"/>
    </location>
</feature>
<feature type="region of interest" description="Disordered" evidence="2">
    <location>
        <begin position="442"/>
        <end position="622"/>
    </location>
</feature>
<feature type="compositionally biased region" description="Basic and acidic residues" evidence="2">
    <location>
        <begin position="849"/>
        <end position="900"/>
    </location>
</feature>
<organism evidence="5 6">
    <name type="scientific">Besnoitia besnoiti</name>
    <name type="common">Apicomplexan protozoan</name>
    <dbReference type="NCBI Taxonomy" id="94643"/>
    <lineage>
        <taxon>Eukaryota</taxon>
        <taxon>Sar</taxon>
        <taxon>Alveolata</taxon>
        <taxon>Apicomplexa</taxon>
        <taxon>Conoidasida</taxon>
        <taxon>Coccidia</taxon>
        <taxon>Eucoccidiorida</taxon>
        <taxon>Eimeriorina</taxon>
        <taxon>Sarcocystidae</taxon>
        <taxon>Besnoitia</taxon>
    </lineage>
</organism>
<dbReference type="VEuPathDB" id="ToxoDB:BESB_082180"/>
<evidence type="ECO:0000313" key="5">
    <source>
        <dbReference type="EMBL" id="PFH33019.1"/>
    </source>
</evidence>
<dbReference type="GO" id="GO:0005525">
    <property type="term" value="F:GTP binding"/>
    <property type="evidence" value="ECO:0007669"/>
    <property type="project" value="UniProtKB-KW"/>
</dbReference>
<feature type="compositionally biased region" description="Acidic residues" evidence="2">
    <location>
        <begin position="646"/>
        <end position="655"/>
    </location>
</feature>
<feature type="compositionally biased region" description="Low complexity" evidence="2">
    <location>
        <begin position="385"/>
        <end position="400"/>
    </location>
</feature>
<feature type="compositionally biased region" description="Acidic residues" evidence="2">
    <location>
        <begin position="362"/>
        <end position="371"/>
    </location>
</feature>
<dbReference type="RefSeq" id="XP_029217028.1">
    <property type="nucleotide sequence ID" value="XM_029366568.1"/>
</dbReference>
<dbReference type="InterPro" id="IPR036346">
    <property type="entry name" value="GTP-bd_prot_GTP1/OBG_C_sf"/>
</dbReference>
<evidence type="ECO:0000313" key="6">
    <source>
        <dbReference type="Proteomes" id="UP000224006"/>
    </source>
</evidence>
<dbReference type="PANTHER" id="PTHR11702">
    <property type="entry name" value="DEVELOPMENTALLY REGULATED GTP-BINDING PROTEIN-RELATED"/>
    <property type="match status" value="1"/>
</dbReference>
<dbReference type="InterPro" id="IPR045086">
    <property type="entry name" value="OBG_GTPase"/>
</dbReference>
<dbReference type="Proteomes" id="UP000224006">
    <property type="component" value="Chromosome VIII"/>
</dbReference>
<feature type="compositionally biased region" description="Basic and acidic residues" evidence="2">
    <location>
        <begin position="656"/>
        <end position="667"/>
    </location>
</feature>
<dbReference type="OrthoDB" id="333505at2759"/>
<keyword evidence="1" id="KW-0547">Nucleotide-binding</keyword>
<dbReference type="GO" id="GO:0042254">
    <property type="term" value="P:ribosome biogenesis"/>
    <property type="evidence" value="ECO:0007669"/>
    <property type="project" value="UniProtKB-UniRule"/>
</dbReference>
<keyword evidence="6" id="KW-1185">Reference proteome</keyword>
<feature type="region of interest" description="Disordered" evidence="2">
    <location>
        <begin position="111"/>
        <end position="134"/>
    </location>
</feature>
<evidence type="ECO:0000259" key="3">
    <source>
        <dbReference type="PROSITE" id="PS51881"/>
    </source>
</evidence>
<dbReference type="EMBL" id="NWUJ01000009">
    <property type="protein sequence ID" value="PFH33019.1"/>
    <property type="molecule type" value="Genomic_DNA"/>
</dbReference>
<dbReference type="Gene3D" id="2.70.210.12">
    <property type="entry name" value="GTP1/OBG domain"/>
    <property type="match status" value="3"/>
</dbReference>
<dbReference type="GO" id="GO:0005739">
    <property type="term" value="C:mitochondrion"/>
    <property type="evidence" value="ECO:0007669"/>
    <property type="project" value="TreeGrafter"/>
</dbReference>
<feature type="region of interest" description="Disordered" evidence="2">
    <location>
        <begin position="1054"/>
        <end position="1089"/>
    </location>
</feature>
<dbReference type="SUPFAM" id="SSF82051">
    <property type="entry name" value="Obg GTP-binding protein N-terminal domain"/>
    <property type="match status" value="2"/>
</dbReference>
<feature type="region of interest" description="Disordered" evidence="2">
    <location>
        <begin position="1333"/>
        <end position="1485"/>
    </location>
</feature>
<accession>A0A2A9M4Z9</accession>
<gene>
    <name evidence="5" type="ORF">BESB_082180</name>
</gene>
<dbReference type="InterPro" id="IPR027417">
    <property type="entry name" value="P-loop_NTPase"/>
</dbReference>
<feature type="compositionally biased region" description="Basic and acidic residues" evidence="2">
    <location>
        <begin position="496"/>
        <end position="514"/>
    </location>
</feature>